<comment type="caution">
    <text evidence="1">The sequence shown here is derived from an EMBL/GenBank/DDBJ whole genome shotgun (WGS) entry which is preliminary data.</text>
</comment>
<keyword evidence="2" id="KW-1185">Reference proteome</keyword>
<dbReference type="EMBL" id="MU267669">
    <property type="protein sequence ID" value="KAH7911708.1"/>
    <property type="molecule type" value="Genomic_DNA"/>
</dbReference>
<evidence type="ECO:0000313" key="2">
    <source>
        <dbReference type="Proteomes" id="UP000790377"/>
    </source>
</evidence>
<sequence>MHQALLIEEIQLCVFNHISGRLSKRTLAALARTCQTFTEAALNVLWCDLRSFAKLIQCMPQDLWTVESETSGERESGGLKPSTLKLHRPITPSDWAFFRKYSRRVRSMGSLGVKIDGAGILSLLYSPSAPTPLLPNLTSLGDQHSTSRSNVFEGLKRSISRLQNLKTIIWPALGSKTIMSLAQLPALIHVTLNLQPNFSAYIESLPPRSSMLKPAFSRMHTLTITGYSLRSLIVFLDYFNVHLENLKIALKLPSGSPSPATMIQRLSTALGSSSSRDTLHRLTVRLRDLGGSNPPGTTCEIGPLLQFHRLEYLDLDLQCPFIVNDATLLAICGAWPNISTLLINRGGPWLSDSYATPSGLVTLLERCPKLEFLSLPLDFSSIDSDDSDSDPMSFAGYKAHDTGRGARLQDLVLGPFIITHPHAVAKFFATILPGPVRITMRWGEPAEEDDTRPHQVGAGWSSTETIYRKFWADVRNGDKLEG</sequence>
<protein>
    <submittedName>
        <fullName evidence="1">Uncharacterized protein</fullName>
    </submittedName>
</protein>
<organism evidence="1 2">
    <name type="scientific">Hygrophoropsis aurantiaca</name>
    <dbReference type="NCBI Taxonomy" id="72124"/>
    <lineage>
        <taxon>Eukaryota</taxon>
        <taxon>Fungi</taxon>
        <taxon>Dikarya</taxon>
        <taxon>Basidiomycota</taxon>
        <taxon>Agaricomycotina</taxon>
        <taxon>Agaricomycetes</taxon>
        <taxon>Agaricomycetidae</taxon>
        <taxon>Boletales</taxon>
        <taxon>Coniophorineae</taxon>
        <taxon>Hygrophoropsidaceae</taxon>
        <taxon>Hygrophoropsis</taxon>
    </lineage>
</organism>
<proteinExistence type="predicted"/>
<dbReference type="Proteomes" id="UP000790377">
    <property type="component" value="Unassembled WGS sequence"/>
</dbReference>
<evidence type="ECO:0000313" key="1">
    <source>
        <dbReference type="EMBL" id="KAH7911708.1"/>
    </source>
</evidence>
<reference evidence="1" key="1">
    <citation type="journal article" date="2021" name="New Phytol.">
        <title>Evolutionary innovations through gain and loss of genes in the ectomycorrhizal Boletales.</title>
        <authorList>
            <person name="Wu G."/>
            <person name="Miyauchi S."/>
            <person name="Morin E."/>
            <person name="Kuo A."/>
            <person name="Drula E."/>
            <person name="Varga T."/>
            <person name="Kohler A."/>
            <person name="Feng B."/>
            <person name="Cao Y."/>
            <person name="Lipzen A."/>
            <person name="Daum C."/>
            <person name="Hundley H."/>
            <person name="Pangilinan J."/>
            <person name="Johnson J."/>
            <person name="Barry K."/>
            <person name="LaButti K."/>
            <person name="Ng V."/>
            <person name="Ahrendt S."/>
            <person name="Min B."/>
            <person name="Choi I.G."/>
            <person name="Park H."/>
            <person name="Plett J.M."/>
            <person name="Magnuson J."/>
            <person name="Spatafora J.W."/>
            <person name="Nagy L.G."/>
            <person name="Henrissat B."/>
            <person name="Grigoriev I.V."/>
            <person name="Yang Z.L."/>
            <person name="Xu J."/>
            <person name="Martin F.M."/>
        </authorList>
    </citation>
    <scope>NUCLEOTIDE SEQUENCE</scope>
    <source>
        <strain evidence="1">ATCC 28755</strain>
    </source>
</reference>
<accession>A0ACB8AF07</accession>
<name>A0ACB8AF07_9AGAM</name>
<gene>
    <name evidence="1" type="ORF">BJ138DRAFT_1179323</name>
</gene>